<feature type="transmembrane region" description="Helical" evidence="6">
    <location>
        <begin position="236"/>
        <end position="258"/>
    </location>
</feature>
<evidence type="ECO:0000313" key="9">
    <source>
        <dbReference type="Proteomes" id="UP000828390"/>
    </source>
</evidence>
<keyword evidence="4 6" id="KW-1133">Transmembrane helix</keyword>
<feature type="transmembrane region" description="Helical" evidence="6">
    <location>
        <begin position="171"/>
        <end position="199"/>
    </location>
</feature>
<sequence length="261" mass="29215">MNFNPADFYIHTMAVRPGKETECKAQIEQICDKFDESQICKEILQSIKSLAENPKEEGIIIEEAISGTSRYEASFFQQFRAVFARSWKTTYRDPNILRVNVLQTIILGLVLGLIYLQLDIDQQGVMNANGVMFLVLINLTFTNAIGVLNSFPLETPIFMREYGIGLYRVDIYFICKVLAELPAFIIIPIIFSCITYWMVGLYGSFEAFCVFTGVLLLVANISVSFGYVVSSAVSSVDIALAISPPMVIPLLMFGGFFLNAE</sequence>
<evidence type="ECO:0000313" key="8">
    <source>
        <dbReference type="EMBL" id="KAH3715720.1"/>
    </source>
</evidence>
<keyword evidence="5 6" id="KW-0472">Membrane</keyword>
<evidence type="ECO:0000256" key="1">
    <source>
        <dbReference type="ARBA" id="ARBA00004141"/>
    </source>
</evidence>
<evidence type="ECO:0000256" key="5">
    <source>
        <dbReference type="ARBA" id="ARBA00023136"/>
    </source>
</evidence>
<dbReference type="EMBL" id="JAIWYP010000013">
    <property type="protein sequence ID" value="KAH3715720.1"/>
    <property type="molecule type" value="Genomic_DNA"/>
</dbReference>
<feature type="transmembrane region" description="Helical" evidence="6">
    <location>
        <begin position="130"/>
        <end position="151"/>
    </location>
</feature>
<dbReference type="GO" id="GO:0140359">
    <property type="term" value="F:ABC-type transporter activity"/>
    <property type="evidence" value="ECO:0007669"/>
    <property type="project" value="InterPro"/>
</dbReference>
<keyword evidence="3 6" id="KW-0812">Transmembrane</keyword>
<feature type="domain" description="ABC-2 type transporter transmembrane" evidence="7">
    <location>
        <begin position="77"/>
        <end position="259"/>
    </location>
</feature>
<keyword evidence="9" id="KW-1185">Reference proteome</keyword>
<evidence type="ECO:0000259" key="7">
    <source>
        <dbReference type="Pfam" id="PF01061"/>
    </source>
</evidence>
<dbReference type="Pfam" id="PF01061">
    <property type="entry name" value="ABC2_membrane"/>
    <property type="match status" value="1"/>
</dbReference>
<dbReference type="InterPro" id="IPR013525">
    <property type="entry name" value="ABC2_TM"/>
</dbReference>
<dbReference type="InterPro" id="IPR050352">
    <property type="entry name" value="ABCG_transporters"/>
</dbReference>
<dbReference type="AlphaFoldDB" id="A0A9D4C205"/>
<dbReference type="PANTHER" id="PTHR48041:SF139">
    <property type="entry name" value="PROTEIN SCARLET"/>
    <property type="match status" value="1"/>
</dbReference>
<evidence type="ECO:0000256" key="2">
    <source>
        <dbReference type="ARBA" id="ARBA00022448"/>
    </source>
</evidence>
<name>A0A9D4C205_DREPO</name>
<dbReference type="GO" id="GO:0005886">
    <property type="term" value="C:plasma membrane"/>
    <property type="evidence" value="ECO:0007669"/>
    <property type="project" value="TreeGrafter"/>
</dbReference>
<gene>
    <name evidence="8" type="ORF">DPMN_058432</name>
</gene>
<proteinExistence type="predicted"/>
<dbReference type="PANTHER" id="PTHR48041">
    <property type="entry name" value="ABC TRANSPORTER G FAMILY MEMBER 28"/>
    <property type="match status" value="1"/>
</dbReference>
<accession>A0A9D4C205</accession>
<reference evidence="8" key="2">
    <citation type="submission" date="2020-11" db="EMBL/GenBank/DDBJ databases">
        <authorList>
            <person name="McCartney M.A."/>
            <person name="Auch B."/>
            <person name="Kono T."/>
            <person name="Mallez S."/>
            <person name="Becker A."/>
            <person name="Gohl D.M."/>
            <person name="Silverstein K.A.T."/>
            <person name="Koren S."/>
            <person name="Bechman K.B."/>
            <person name="Herman A."/>
            <person name="Abrahante J.E."/>
            <person name="Garbe J."/>
        </authorList>
    </citation>
    <scope>NUCLEOTIDE SEQUENCE</scope>
    <source>
        <strain evidence="8">Duluth1</strain>
        <tissue evidence="8">Whole animal</tissue>
    </source>
</reference>
<comment type="subcellular location">
    <subcellularLocation>
        <location evidence="1">Membrane</location>
        <topology evidence="1">Multi-pass membrane protein</topology>
    </subcellularLocation>
</comment>
<keyword evidence="2" id="KW-0813">Transport</keyword>
<feature type="transmembrane region" description="Helical" evidence="6">
    <location>
        <begin position="205"/>
        <end position="229"/>
    </location>
</feature>
<protein>
    <recommendedName>
        <fullName evidence="7">ABC-2 type transporter transmembrane domain-containing protein</fullName>
    </recommendedName>
</protein>
<evidence type="ECO:0000256" key="3">
    <source>
        <dbReference type="ARBA" id="ARBA00022692"/>
    </source>
</evidence>
<dbReference type="Proteomes" id="UP000828390">
    <property type="component" value="Unassembled WGS sequence"/>
</dbReference>
<evidence type="ECO:0000256" key="6">
    <source>
        <dbReference type="SAM" id="Phobius"/>
    </source>
</evidence>
<feature type="transmembrane region" description="Helical" evidence="6">
    <location>
        <begin position="95"/>
        <end position="118"/>
    </location>
</feature>
<organism evidence="8 9">
    <name type="scientific">Dreissena polymorpha</name>
    <name type="common">Zebra mussel</name>
    <name type="synonym">Mytilus polymorpha</name>
    <dbReference type="NCBI Taxonomy" id="45954"/>
    <lineage>
        <taxon>Eukaryota</taxon>
        <taxon>Metazoa</taxon>
        <taxon>Spiralia</taxon>
        <taxon>Lophotrochozoa</taxon>
        <taxon>Mollusca</taxon>
        <taxon>Bivalvia</taxon>
        <taxon>Autobranchia</taxon>
        <taxon>Heteroconchia</taxon>
        <taxon>Euheterodonta</taxon>
        <taxon>Imparidentia</taxon>
        <taxon>Neoheterodontei</taxon>
        <taxon>Myida</taxon>
        <taxon>Dreissenoidea</taxon>
        <taxon>Dreissenidae</taxon>
        <taxon>Dreissena</taxon>
    </lineage>
</organism>
<evidence type="ECO:0000256" key="4">
    <source>
        <dbReference type="ARBA" id="ARBA00022989"/>
    </source>
</evidence>
<comment type="caution">
    <text evidence="8">The sequence shown here is derived from an EMBL/GenBank/DDBJ whole genome shotgun (WGS) entry which is preliminary data.</text>
</comment>
<reference evidence="8" key="1">
    <citation type="journal article" date="2019" name="bioRxiv">
        <title>The Genome of the Zebra Mussel, Dreissena polymorpha: A Resource for Invasive Species Research.</title>
        <authorList>
            <person name="McCartney M.A."/>
            <person name="Auch B."/>
            <person name="Kono T."/>
            <person name="Mallez S."/>
            <person name="Zhang Y."/>
            <person name="Obille A."/>
            <person name="Becker A."/>
            <person name="Abrahante J.E."/>
            <person name="Garbe J."/>
            <person name="Badalamenti J.P."/>
            <person name="Herman A."/>
            <person name="Mangelson H."/>
            <person name="Liachko I."/>
            <person name="Sullivan S."/>
            <person name="Sone E.D."/>
            <person name="Koren S."/>
            <person name="Silverstein K.A.T."/>
            <person name="Beckman K.B."/>
            <person name="Gohl D.M."/>
        </authorList>
    </citation>
    <scope>NUCLEOTIDE SEQUENCE</scope>
    <source>
        <strain evidence="8">Duluth1</strain>
        <tissue evidence="8">Whole animal</tissue>
    </source>
</reference>